<evidence type="ECO:0000313" key="9">
    <source>
        <dbReference type="EMBL" id="PIP61675.1"/>
    </source>
</evidence>
<dbReference type="GO" id="GO:0004352">
    <property type="term" value="F:glutamate dehydrogenase (NAD+) activity"/>
    <property type="evidence" value="ECO:0007669"/>
    <property type="project" value="TreeGrafter"/>
</dbReference>
<feature type="binding site" evidence="5">
    <location>
        <position position="197"/>
    </location>
    <ligand>
        <name>NAD(+)</name>
        <dbReference type="ChEBI" id="CHEBI:57540"/>
    </ligand>
</feature>
<evidence type="ECO:0000256" key="4">
    <source>
        <dbReference type="PIRSR" id="PIRSR000185-1"/>
    </source>
</evidence>
<feature type="binding site" evidence="5">
    <location>
        <position position="374"/>
    </location>
    <ligand>
        <name>substrate</name>
    </ligand>
</feature>
<comment type="similarity">
    <text evidence="1 3 7">Belongs to the Glu/Leu/Phe/Val dehydrogenases family.</text>
</comment>
<dbReference type="PROSITE" id="PS00074">
    <property type="entry name" value="GLFV_DEHYDROGENASE"/>
    <property type="match status" value="1"/>
</dbReference>
<dbReference type="InterPro" id="IPR033524">
    <property type="entry name" value="Glu/Leu/Phe/Val_DH_AS"/>
</dbReference>
<dbReference type="SUPFAM" id="SSF53223">
    <property type="entry name" value="Aminoacid dehydrogenase-like, N-terminal domain"/>
    <property type="match status" value="1"/>
</dbReference>
<dbReference type="InterPro" id="IPR046346">
    <property type="entry name" value="Aminoacid_DH-like_N_sf"/>
</dbReference>
<dbReference type="GO" id="GO:0000166">
    <property type="term" value="F:nucleotide binding"/>
    <property type="evidence" value="ECO:0007669"/>
    <property type="project" value="UniProtKB-KW"/>
</dbReference>
<dbReference type="InterPro" id="IPR036291">
    <property type="entry name" value="NAD(P)-bd_dom_sf"/>
</dbReference>
<dbReference type="InterPro" id="IPR014362">
    <property type="entry name" value="Glu_DH"/>
</dbReference>
<feature type="binding site" evidence="5">
    <location>
        <position position="90"/>
    </location>
    <ligand>
        <name>substrate</name>
    </ligand>
</feature>
<evidence type="ECO:0000256" key="6">
    <source>
        <dbReference type="PIRSR" id="PIRSR000185-3"/>
    </source>
</evidence>
<evidence type="ECO:0000256" key="3">
    <source>
        <dbReference type="PIRNR" id="PIRNR000185"/>
    </source>
</evidence>
<evidence type="ECO:0000256" key="1">
    <source>
        <dbReference type="ARBA" id="ARBA00006382"/>
    </source>
</evidence>
<dbReference type="SMART" id="SM00839">
    <property type="entry name" value="ELFV_dehydrog"/>
    <property type="match status" value="1"/>
</dbReference>
<feature type="binding site" evidence="5">
    <location>
        <position position="66"/>
    </location>
    <ligand>
        <name>substrate</name>
    </ligand>
</feature>
<evidence type="ECO:0000256" key="5">
    <source>
        <dbReference type="PIRSR" id="PIRSR000185-2"/>
    </source>
</evidence>
<dbReference type="Pfam" id="PF02812">
    <property type="entry name" value="ELFV_dehydrog_N"/>
    <property type="match status" value="1"/>
</dbReference>
<evidence type="ECO:0000259" key="8">
    <source>
        <dbReference type="SMART" id="SM00839"/>
    </source>
</evidence>
<dbReference type="GO" id="GO:0006538">
    <property type="term" value="P:L-glutamate catabolic process"/>
    <property type="evidence" value="ECO:0007669"/>
    <property type="project" value="TreeGrafter"/>
</dbReference>
<dbReference type="AlphaFoldDB" id="A0A2H0BVG9"/>
<dbReference type="PRINTS" id="PR00082">
    <property type="entry name" value="GLFDHDRGNASE"/>
</dbReference>
<evidence type="ECO:0000256" key="7">
    <source>
        <dbReference type="RuleBase" id="RU004417"/>
    </source>
</evidence>
<dbReference type="CDD" id="cd01076">
    <property type="entry name" value="NAD_bind_1_Glu_DH"/>
    <property type="match status" value="1"/>
</dbReference>
<proteinExistence type="inferred from homology"/>
<dbReference type="InterPro" id="IPR006095">
    <property type="entry name" value="Glu/Leu/Phe/Val/Trp_DH"/>
</dbReference>
<dbReference type="EMBL" id="PCTA01000019">
    <property type="protein sequence ID" value="PIP61675.1"/>
    <property type="molecule type" value="Genomic_DNA"/>
</dbReference>
<dbReference type="PANTHER" id="PTHR11606:SF13">
    <property type="entry name" value="GLUTAMATE DEHYDROGENASE 1, MITOCHONDRIAL"/>
    <property type="match status" value="1"/>
</dbReference>
<feature type="domain" description="Glutamate/phenylalanine/leucine/valine/L-tryptophan dehydrogenase C-terminal" evidence="8">
    <location>
        <begin position="190"/>
        <end position="433"/>
    </location>
</feature>
<feature type="site" description="Important for catalysis" evidence="6">
    <location>
        <position position="142"/>
    </location>
</feature>
<protein>
    <recommendedName>
        <fullName evidence="3">Glutamate dehydrogenase</fullName>
    </recommendedName>
</protein>
<gene>
    <name evidence="9" type="ORF">COW99_02795</name>
</gene>
<dbReference type="InterPro" id="IPR033922">
    <property type="entry name" value="NAD_bind_Glu_DH"/>
</dbReference>
<dbReference type="Proteomes" id="UP000231246">
    <property type="component" value="Unassembled WGS sequence"/>
</dbReference>
<keyword evidence="5" id="KW-0547">Nucleotide-binding</keyword>
<keyword evidence="2 3" id="KW-0560">Oxidoreductase</keyword>
<dbReference type="PANTHER" id="PTHR11606">
    <property type="entry name" value="GLUTAMATE DEHYDROGENASE"/>
    <property type="match status" value="1"/>
</dbReference>
<dbReference type="PIRSF" id="PIRSF000185">
    <property type="entry name" value="Glu_DH"/>
    <property type="match status" value="1"/>
</dbReference>
<comment type="caution">
    <text evidence="9">The sequence shown here is derived from an EMBL/GenBank/DDBJ whole genome shotgun (WGS) entry which is preliminary data.</text>
</comment>
<organism evidence="9 10">
    <name type="scientific">Candidatus Roizmanbacteria bacterium CG22_combo_CG10-13_8_21_14_all_38_20</name>
    <dbReference type="NCBI Taxonomy" id="1974862"/>
    <lineage>
        <taxon>Bacteria</taxon>
        <taxon>Candidatus Roizmaniibacteriota</taxon>
    </lineage>
</organism>
<dbReference type="SUPFAM" id="SSF51735">
    <property type="entry name" value="NAD(P)-binding Rossmann-fold domains"/>
    <property type="match status" value="1"/>
</dbReference>
<keyword evidence="5" id="KW-0520">NAD</keyword>
<dbReference type="Pfam" id="PF00208">
    <property type="entry name" value="ELFV_dehydrog"/>
    <property type="match status" value="1"/>
</dbReference>
<evidence type="ECO:0000256" key="2">
    <source>
        <dbReference type="ARBA" id="ARBA00023002"/>
    </source>
</evidence>
<name>A0A2H0BVG9_9BACT</name>
<feature type="binding site" evidence="5">
    <location>
        <position position="228"/>
    </location>
    <ligand>
        <name>NAD(+)</name>
        <dbReference type="ChEBI" id="CHEBI:57540"/>
    </ligand>
</feature>
<evidence type="ECO:0000313" key="10">
    <source>
        <dbReference type="Proteomes" id="UP000231246"/>
    </source>
</evidence>
<dbReference type="InterPro" id="IPR006097">
    <property type="entry name" value="Glu/Leu/Phe/Val/Trp_DH_dimer"/>
</dbReference>
<reference evidence="9 10" key="1">
    <citation type="submission" date="2017-09" db="EMBL/GenBank/DDBJ databases">
        <title>Depth-based differentiation of microbial function through sediment-hosted aquifers and enrichment of novel symbionts in the deep terrestrial subsurface.</title>
        <authorList>
            <person name="Probst A.J."/>
            <person name="Ladd B."/>
            <person name="Jarett J.K."/>
            <person name="Geller-Mcgrath D.E."/>
            <person name="Sieber C.M."/>
            <person name="Emerson J.B."/>
            <person name="Anantharaman K."/>
            <person name="Thomas B.C."/>
            <person name="Malmstrom R."/>
            <person name="Stieglmeier M."/>
            <person name="Klingl A."/>
            <person name="Woyke T."/>
            <person name="Ryan C.M."/>
            <person name="Banfield J.F."/>
        </authorList>
    </citation>
    <scope>NUCLEOTIDE SEQUENCE [LARGE SCALE GENOMIC DNA]</scope>
    <source>
        <strain evidence="9">CG22_combo_CG10-13_8_21_14_all_38_20</strain>
    </source>
</reference>
<feature type="active site" description="Proton donor" evidence="4">
    <location>
        <position position="102"/>
    </location>
</feature>
<dbReference type="Gene3D" id="3.40.50.10860">
    <property type="entry name" value="Leucine Dehydrogenase, chain A, domain 1"/>
    <property type="match status" value="1"/>
</dbReference>
<sequence length="433" mass="47915">MSMFEEATQQLWDAAKILKLPAMDIEPLVIPERTLEITIPVTMDDGTKRIFNGYRIQHSSILGPYKGGLRFHPQVDEDEAKSLAFWMTIKNAVVNVPFGGGKGGISVDPKKLSQRELEELTRAYVRRVADVIGPETDVPAPDVNTNSQIMRWIAEEYINIKSKIQNPKSKQETNMLRAVVTGKPVDFGGHSGREEATGLGGSIVLESILKKIGKSKYPLTVAMQGFGNVGYFLAKYLYAAKTSDGKPMFKLVALSDSKGGITAFKGEAFNSEKVMECKKERGRVANCYCVGGVCDLRAEQRITNEELLELPVDILIPAALEGVINMDNARNIKAKIILEMANGPTTKDAALYLDRHGKIVIPDVLANSGGVTGSYFEWKQNMEGTNWSLTKYRKELRNYMETATDSVSKTSKKYKCSLRTAAFITALKRLLKS</sequence>
<dbReference type="InterPro" id="IPR006096">
    <property type="entry name" value="Glu/Leu/Phe/Val/Trp_DH_C"/>
</dbReference>
<accession>A0A2H0BVG9</accession>
<dbReference type="Gene3D" id="3.40.50.720">
    <property type="entry name" value="NAD(P)-binding Rossmann-like Domain"/>
    <property type="match status" value="1"/>
</dbReference>